<organism evidence="2 3">
    <name type="scientific">Psittacicella gerlachiana</name>
    <dbReference type="NCBI Taxonomy" id="2028574"/>
    <lineage>
        <taxon>Bacteria</taxon>
        <taxon>Pseudomonadati</taxon>
        <taxon>Pseudomonadota</taxon>
        <taxon>Gammaproteobacteria</taxon>
        <taxon>Pasteurellales</taxon>
        <taxon>Psittacicellaceae</taxon>
        <taxon>Psittacicella</taxon>
    </lineage>
</organism>
<evidence type="ECO:0000256" key="1">
    <source>
        <dbReference type="SAM" id="SignalP"/>
    </source>
</evidence>
<dbReference type="AlphaFoldDB" id="A0A3A1YAN5"/>
<accession>A0A3A1YAN5</accession>
<name>A0A3A1YAN5_9GAMM</name>
<feature type="chain" id="PRO_5017278314" description="DUF3829 domain-containing protein" evidence="1">
    <location>
        <begin position="23"/>
        <end position="261"/>
    </location>
</feature>
<keyword evidence="3" id="KW-1185">Reference proteome</keyword>
<dbReference type="OrthoDB" id="5675766at2"/>
<dbReference type="EMBL" id="NRJF01000131">
    <property type="protein sequence ID" value="RIY34735.1"/>
    <property type="molecule type" value="Genomic_DNA"/>
</dbReference>
<keyword evidence="1" id="KW-0732">Signal</keyword>
<comment type="caution">
    <text evidence="2">The sequence shown here is derived from an EMBL/GenBank/DDBJ whole genome shotgun (WGS) entry which is preliminary data.</text>
</comment>
<proteinExistence type="predicted"/>
<feature type="signal peptide" evidence="1">
    <location>
        <begin position="1"/>
        <end position="22"/>
    </location>
</feature>
<evidence type="ECO:0008006" key="4">
    <source>
        <dbReference type="Google" id="ProtNLM"/>
    </source>
</evidence>
<reference evidence="2 3" key="1">
    <citation type="submission" date="2017-08" db="EMBL/GenBank/DDBJ databases">
        <title>Reclassification of Bisgaard taxon 37 and 44.</title>
        <authorList>
            <person name="Christensen H."/>
        </authorList>
    </citation>
    <scope>NUCLEOTIDE SEQUENCE [LARGE SCALE GENOMIC DNA]</scope>
    <source>
        <strain evidence="2 3">EEAB3T1</strain>
    </source>
</reference>
<dbReference type="RefSeq" id="WP_119534859.1">
    <property type="nucleotide sequence ID" value="NZ_NRJF01000131.1"/>
</dbReference>
<gene>
    <name evidence="2" type="ORF">CKF59_04940</name>
</gene>
<protein>
    <recommendedName>
        <fullName evidence="4">DUF3829 domain-containing protein</fullName>
    </recommendedName>
</protein>
<dbReference type="Proteomes" id="UP000265964">
    <property type="component" value="Unassembled WGS sequence"/>
</dbReference>
<evidence type="ECO:0000313" key="3">
    <source>
        <dbReference type="Proteomes" id="UP000265964"/>
    </source>
</evidence>
<evidence type="ECO:0000313" key="2">
    <source>
        <dbReference type="EMBL" id="RIY34735.1"/>
    </source>
</evidence>
<sequence length="261" mass="29815">MFKFTKVMATLALAGITASAFAATDYSKNNFIGNYDANQAVANYILGQSYRLPLPGIAAYDQVTYALFDLANDDDFHSVEDKAEHFEEAFVTFYVISKVYADKLTTVDLPFNPAQVTFKDYLQSLVAACNAGQLKVNNSAVTQDVGSSLTSKENRRVNSLARDYDNLCTLAKQYIRLYDVPEFQTYLKLFNEYSEYVYQEFKRQNAAYNLPLTHKSIDSDHLQEPAQAKFKYDNPRGYRLMKNFDDYALENRAIYRALNSY</sequence>